<dbReference type="AlphaFoldDB" id="A0A6J4QDD8"/>
<name>A0A6J4QDD8_9BURK</name>
<proteinExistence type="predicted"/>
<sequence length="37" mass="3883">MQALRMANSAGAINTWLRPVALRSDANSTIGSASTSY</sequence>
<protein>
    <submittedName>
        <fullName evidence="1">Uncharacterized protein</fullName>
    </submittedName>
</protein>
<organism evidence="1">
    <name type="scientific">uncultured Ramlibacter sp</name>
    <dbReference type="NCBI Taxonomy" id="260755"/>
    <lineage>
        <taxon>Bacteria</taxon>
        <taxon>Pseudomonadati</taxon>
        <taxon>Pseudomonadota</taxon>
        <taxon>Betaproteobacteria</taxon>
        <taxon>Burkholderiales</taxon>
        <taxon>Comamonadaceae</taxon>
        <taxon>Ramlibacter</taxon>
        <taxon>environmental samples</taxon>
    </lineage>
</organism>
<gene>
    <name evidence="1" type="ORF">AVDCRST_MAG51-2861</name>
</gene>
<accession>A0A6J4QDD8</accession>
<reference evidence="1" key="1">
    <citation type="submission" date="2020-02" db="EMBL/GenBank/DDBJ databases">
        <authorList>
            <person name="Meier V. D."/>
        </authorList>
    </citation>
    <scope>NUCLEOTIDE SEQUENCE</scope>
    <source>
        <strain evidence="1">AVDCRST_MAG51</strain>
    </source>
</reference>
<dbReference type="EMBL" id="CADCUX010000607">
    <property type="protein sequence ID" value="CAA9434541.1"/>
    <property type="molecule type" value="Genomic_DNA"/>
</dbReference>
<evidence type="ECO:0000313" key="1">
    <source>
        <dbReference type="EMBL" id="CAA9434541.1"/>
    </source>
</evidence>